<dbReference type="InterPro" id="IPR003148">
    <property type="entry name" value="RCK_N"/>
</dbReference>
<keyword evidence="7" id="KW-0406">Ion transport</keyword>
<dbReference type="RefSeq" id="WP_345419921.1">
    <property type="nucleotide sequence ID" value="NZ_AP031496.1"/>
</dbReference>
<name>A0AAV3U1J1_9ALTE</name>
<comment type="subcellular location">
    <subcellularLocation>
        <location evidence="1">Membrane</location>
        <topology evidence="1">Multi-pass membrane protein</topology>
    </subcellularLocation>
</comment>
<dbReference type="Pfam" id="PF00999">
    <property type="entry name" value="Na_H_Exchanger"/>
    <property type="match status" value="1"/>
</dbReference>
<feature type="transmembrane region" description="Helical" evidence="9">
    <location>
        <begin position="195"/>
        <end position="214"/>
    </location>
</feature>
<evidence type="ECO:0000256" key="7">
    <source>
        <dbReference type="ARBA" id="ARBA00023065"/>
    </source>
</evidence>
<evidence type="ECO:0000256" key="6">
    <source>
        <dbReference type="ARBA" id="ARBA00022989"/>
    </source>
</evidence>
<feature type="domain" description="Cation/H+ exchanger transmembrane" evidence="10">
    <location>
        <begin position="7"/>
        <end position="345"/>
    </location>
</feature>
<gene>
    <name evidence="12" type="ORF">GCM10025791_16430</name>
</gene>
<feature type="transmembrane region" description="Helical" evidence="9">
    <location>
        <begin position="74"/>
        <end position="101"/>
    </location>
</feature>
<feature type="transmembrane region" description="Helical" evidence="9">
    <location>
        <begin position="248"/>
        <end position="265"/>
    </location>
</feature>
<protein>
    <submittedName>
        <fullName evidence="12">Cation:proton antiporter</fullName>
    </submittedName>
</protein>
<dbReference type="Gene3D" id="3.40.50.720">
    <property type="entry name" value="NAD(P)-binding Rossmann-like Domain"/>
    <property type="match status" value="1"/>
</dbReference>
<evidence type="ECO:0000256" key="5">
    <source>
        <dbReference type="ARBA" id="ARBA00022692"/>
    </source>
</evidence>
<feature type="transmembrane region" description="Helical" evidence="9">
    <location>
        <begin position="107"/>
        <end position="129"/>
    </location>
</feature>
<dbReference type="InterPro" id="IPR036291">
    <property type="entry name" value="NAD(P)-bd_dom_sf"/>
</dbReference>
<dbReference type="InterPro" id="IPR038770">
    <property type="entry name" value="Na+/solute_symporter_sf"/>
</dbReference>
<evidence type="ECO:0000313" key="12">
    <source>
        <dbReference type="EMBL" id="GAA4938996.1"/>
    </source>
</evidence>
<feature type="transmembrane region" description="Helical" evidence="9">
    <location>
        <begin position="299"/>
        <end position="317"/>
    </location>
</feature>
<dbReference type="PANTHER" id="PTHR42751:SF1">
    <property type="entry name" value="CATION_PROTON ANTIPORTER YBAL-RELATED"/>
    <property type="match status" value="1"/>
</dbReference>
<keyword evidence="13" id="KW-1185">Reference proteome</keyword>
<dbReference type="EMBL" id="BAABLX010000009">
    <property type="protein sequence ID" value="GAA4938996.1"/>
    <property type="molecule type" value="Genomic_DNA"/>
</dbReference>
<dbReference type="PANTHER" id="PTHR42751">
    <property type="entry name" value="SODIUM/HYDROGEN EXCHANGER FAMILY/TRKA DOMAIN PROTEIN"/>
    <property type="match status" value="1"/>
</dbReference>
<evidence type="ECO:0000256" key="1">
    <source>
        <dbReference type="ARBA" id="ARBA00004141"/>
    </source>
</evidence>
<comment type="similarity">
    <text evidence="2">Belongs to the monovalent cation:proton antiporter 2 (CPA2) transporter (TC 2.A.37) family.</text>
</comment>
<dbReference type="GO" id="GO:1902600">
    <property type="term" value="P:proton transmembrane transport"/>
    <property type="evidence" value="ECO:0007669"/>
    <property type="project" value="InterPro"/>
</dbReference>
<keyword evidence="8 9" id="KW-0472">Membrane</keyword>
<comment type="caution">
    <text evidence="12">The sequence shown here is derived from an EMBL/GenBank/DDBJ whole genome shotgun (WGS) entry which is preliminary data.</text>
</comment>
<dbReference type="InterPro" id="IPR006153">
    <property type="entry name" value="Cation/H_exchanger_TM"/>
</dbReference>
<keyword evidence="3" id="KW-0813">Transport</keyword>
<proteinExistence type="inferred from homology"/>
<keyword evidence="5 9" id="KW-0812">Transmembrane</keyword>
<keyword evidence="6 9" id="KW-1133">Transmembrane helix</keyword>
<accession>A0AAV3U1J1</accession>
<evidence type="ECO:0000256" key="3">
    <source>
        <dbReference type="ARBA" id="ARBA00022448"/>
    </source>
</evidence>
<dbReference type="Pfam" id="PF02254">
    <property type="entry name" value="TrkA_N"/>
    <property type="match status" value="1"/>
</dbReference>
<evidence type="ECO:0000259" key="10">
    <source>
        <dbReference type="Pfam" id="PF00999"/>
    </source>
</evidence>
<evidence type="ECO:0000259" key="11">
    <source>
        <dbReference type="Pfam" id="PF02254"/>
    </source>
</evidence>
<evidence type="ECO:0000256" key="8">
    <source>
        <dbReference type="ARBA" id="ARBA00023136"/>
    </source>
</evidence>
<feature type="transmembrane region" description="Helical" evidence="9">
    <location>
        <begin position="141"/>
        <end position="161"/>
    </location>
</feature>
<feature type="transmembrane region" description="Helical" evidence="9">
    <location>
        <begin position="44"/>
        <end position="62"/>
    </location>
</feature>
<dbReference type="AlphaFoldDB" id="A0AAV3U1J1"/>
<dbReference type="GO" id="GO:0006813">
    <property type="term" value="P:potassium ion transport"/>
    <property type="evidence" value="ECO:0007669"/>
    <property type="project" value="InterPro"/>
</dbReference>
<dbReference type="GO" id="GO:0015297">
    <property type="term" value="F:antiporter activity"/>
    <property type="evidence" value="ECO:0007669"/>
    <property type="project" value="UniProtKB-KW"/>
</dbReference>
<dbReference type="GO" id="GO:0016020">
    <property type="term" value="C:membrane"/>
    <property type="evidence" value="ECO:0007669"/>
    <property type="project" value="UniProtKB-SubCell"/>
</dbReference>
<dbReference type="Proteomes" id="UP001409585">
    <property type="component" value="Unassembled WGS sequence"/>
</dbReference>
<dbReference type="SUPFAM" id="SSF51735">
    <property type="entry name" value="NAD(P)-binding Rossmann-fold domains"/>
    <property type="match status" value="1"/>
</dbReference>
<reference evidence="13" key="1">
    <citation type="journal article" date="2019" name="Int. J. Syst. Evol. Microbiol.">
        <title>The Global Catalogue of Microorganisms (GCM) 10K type strain sequencing project: providing services to taxonomists for standard genome sequencing and annotation.</title>
        <authorList>
            <consortium name="The Broad Institute Genomics Platform"/>
            <consortium name="The Broad Institute Genome Sequencing Center for Infectious Disease"/>
            <person name="Wu L."/>
            <person name="Ma J."/>
        </authorList>
    </citation>
    <scope>NUCLEOTIDE SEQUENCE [LARGE SCALE GENOMIC DNA]</scope>
    <source>
        <strain evidence="13">JCM 19134</strain>
    </source>
</reference>
<dbReference type="Gene3D" id="1.20.1530.20">
    <property type="match status" value="1"/>
</dbReference>
<feature type="transmembrane region" description="Helical" evidence="9">
    <location>
        <begin position="271"/>
        <end position="292"/>
    </location>
</feature>
<sequence>MEFLWITVAFVFGFLARQIGLPPLVGYLIAGFGLNTLEVEPFDGINQLADLGITLMLFTIGLKLNLRELAKPEVWGGTTVHGSVWCLLLLMVGLGAAFFIPGLSSDWHLVAVVAFALSFSSTVCVMKILEDNAELKTRHGDLSIGVLVIQDIIAVVFLVIATGVTPSVWALGLPLLYFARPLLAGLLRKSGHGELLVLVGFFIALGGYELFYAVDVKGDLGALMLGMLVAGMPKANELYKSLMSFKDLFLVGFFLNIGFSALPTLEMLGWALLFVALLPVKFALFFAVFIAFRLRARTAFLAALALGNFSEFGLIVASQGVEQGWMSESTMVVIALAVAISFVVSSFLYRQAHSLYAIYKAFICKFEHPQAPARSGYQTPYGAEVLICGMGRVGSGAYKALHPRLKEKVWCMEADEARVTKAQAQGINVVVGDADDIDFWEQIDLSKIRLIMLAIPSLLEMKNIIVQLKRANFPGRIAAVARYDDERRELVALGADVVFNYYAEVGAGFAEECSHIIEPAMPAMELAAQS</sequence>
<keyword evidence="4" id="KW-0050">Antiport</keyword>
<evidence type="ECO:0000256" key="2">
    <source>
        <dbReference type="ARBA" id="ARBA00005551"/>
    </source>
</evidence>
<feature type="domain" description="RCK N-terminal" evidence="11">
    <location>
        <begin position="385"/>
        <end position="500"/>
    </location>
</feature>
<evidence type="ECO:0000256" key="4">
    <source>
        <dbReference type="ARBA" id="ARBA00022449"/>
    </source>
</evidence>
<evidence type="ECO:0000313" key="13">
    <source>
        <dbReference type="Proteomes" id="UP001409585"/>
    </source>
</evidence>
<feature type="transmembrane region" description="Helical" evidence="9">
    <location>
        <begin position="329"/>
        <end position="349"/>
    </location>
</feature>
<organism evidence="12 13">
    <name type="scientific">Halioxenophilus aromaticivorans</name>
    <dbReference type="NCBI Taxonomy" id="1306992"/>
    <lineage>
        <taxon>Bacteria</taxon>
        <taxon>Pseudomonadati</taxon>
        <taxon>Pseudomonadota</taxon>
        <taxon>Gammaproteobacteria</taxon>
        <taxon>Alteromonadales</taxon>
        <taxon>Alteromonadaceae</taxon>
        <taxon>Halioxenophilus</taxon>
    </lineage>
</organism>
<evidence type="ECO:0000256" key="9">
    <source>
        <dbReference type="SAM" id="Phobius"/>
    </source>
</evidence>